<organism evidence="1">
    <name type="scientific">Oppiella nova</name>
    <dbReference type="NCBI Taxonomy" id="334625"/>
    <lineage>
        <taxon>Eukaryota</taxon>
        <taxon>Metazoa</taxon>
        <taxon>Ecdysozoa</taxon>
        <taxon>Arthropoda</taxon>
        <taxon>Chelicerata</taxon>
        <taxon>Arachnida</taxon>
        <taxon>Acari</taxon>
        <taxon>Acariformes</taxon>
        <taxon>Sarcoptiformes</taxon>
        <taxon>Oribatida</taxon>
        <taxon>Brachypylina</taxon>
        <taxon>Oppioidea</taxon>
        <taxon>Oppiidae</taxon>
        <taxon>Oppiella</taxon>
    </lineage>
</organism>
<accession>A0A7R9QNP7</accession>
<proteinExistence type="predicted"/>
<gene>
    <name evidence="1" type="ORF">ONB1V03_LOCUS9274</name>
</gene>
<dbReference type="AlphaFoldDB" id="A0A7R9QNP7"/>
<reference evidence="1" key="1">
    <citation type="submission" date="2020-11" db="EMBL/GenBank/DDBJ databases">
        <authorList>
            <person name="Tran Van P."/>
        </authorList>
    </citation>
    <scope>NUCLEOTIDE SEQUENCE</scope>
</reference>
<keyword evidence="2" id="KW-1185">Reference proteome</keyword>
<dbReference type="EMBL" id="OC920580">
    <property type="protein sequence ID" value="CAD7652613.1"/>
    <property type="molecule type" value="Genomic_DNA"/>
</dbReference>
<name>A0A7R9QNP7_9ACAR</name>
<dbReference type="EMBL" id="CAJPVJ010005755">
    <property type="protein sequence ID" value="CAG2169800.1"/>
    <property type="molecule type" value="Genomic_DNA"/>
</dbReference>
<evidence type="ECO:0000313" key="1">
    <source>
        <dbReference type="EMBL" id="CAD7652613.1"/>
    </source>
</evidence>
<feature type="non-terminal residue" evidence="1">
    <location>
        <position position="76"/>
    </location>
</feature>
<protein>
    <submittedName>
        <fullName evidence="1">Uncharacterized protein</fullName>
    </submittedName>
</protein>
<sequence>MMCSPSYRVRAPAELAELGVSSPPTQTKRQISLISEPHDQNTGKESLAARYFTSKSILYYSDGMYACEISTEEVPK</sequence>
<dbReference type="Proteomes" id="UP000728032">
    <property type="component" value="Unassembled WGS sequence"/>
</dbReference>
<evidence type="ECO:0000313" key="2">
    <source>
        <dbReference type="Proteomes" id="UP000728032"/>
    </source>
</evidence>